<keyword evidence="2" id="KW-1185">Reference proteome</keyword>
<dbReference type="AlphaFoldDB" id="A0A8H4NRE5"/>
<name>A0A8H4NRE5_9HYPO</name>
<sequence>MRPRPRFVTVDDTEHITPQDDHPEMSFRDSWILSKAVADTYWIQGHSYCSLDEAMTLANYLNKEMKVETAARSIAAKFLTPMTIVGTPTSVWKLLADTLMHFFDESCEMILELLLQMQKLSERMLPWSELPGFAYEWQRYYEHCRFTRQDDMTEEEWVQYRKQFYRNAGTFEARMLVLGIPGIDEHWAYRTINLISSREQDIDYIIYEIHAWLQVAGAKLAELLDPNQVKSFERRVRGRLVRHYELQVTMFEHWQHWKKEFLQSSYEEELSPDARELARDCHEMMKAQHIRLPMFLDTHKEGTCEGDRAMTA</sequence>
<organism evidence="1 2">
    <name type="scientific">Fusarium austroafricanum</name>
    <dbReference type="NCBI Taxonomy" id="2364996"/>
    <lineage>
        <taxon>Eukaryota</taxon>
        <taxon>Fungi</taxon>
        <taxon>Dikarya</taxon>
        <taxon>Ascomycota</taxon>
        <taxon>Pezizomycotina</taxon>
        <taxon>Sordariomycetes</taxon>
        <taxon>Hypocreomycetidae</taxon>
        <taxon>Hypocreales</taxon>
        <taxon>Nectriaceae</taxon>
        <taxon>Fusarium</taxon>
        <taxon>Fusarium concolor species complex</taxon>
    </lineage>
</organism>
<dbReference type="Pfam" id="PF12311">
    <property type="entry name" value="DUF3632"/>
    <property type="match status" value="1"/>
</dbReference>
<reference evidence="1" key="1">
    <citation type="submission" date="2020-01" db="EMBL/GenBank/DDBJ databases">
        <title>Identification and distribution of gene clusters putatively required for synthesis of sphingolipid metabolism inhibitors in phylogenetically diverse species of the filamentous fungus Fusarium.</title>
        <authorList>
            <person name="Kim H.-S."/>
            <person name="Busman M."/>
            <person name="Brown D.W."/>
            <person name="Divon H."/>
            <person name="Uhlig S."/>
            <person name="Proctor R.H."/>
        </authorList>
    </citation>
    <scope>NUCLEOTIDE SEQUENCE</scope>
    <source>
        <strain evidence="1">NRRL 53441</strain>
    </source>
</reference>
<gene>
    <name evidence="1" type="ORF">F53441_13395</name>
</gene>
<proteinExistence type="predicted"/>
<evidence type="ECO:0000313" key="2">
    <source>
        <dbReference type="Proteomes" id="UP000605986"/>
    </source>
</evidence>
<dbReference type="Proteomes" id="UP000605986">
    <property type="component" value="Unassembled WGS sequence"/>
</dbReference>
<dbReference type="OrthoDB" id="5392447at2759"/>
<evidence type="ECO:0000313" key="1">
    <source>
        <dbReference type="EMBL" id="KAF4435887.1"/>
    </source>
</evidence>
<protein>
    <submittedName>
        <fullName evidence="1">Uncharacterized protein</fullName>
    </submittedName>
</protein>
<dbReference type="EMBL" id="JAADJG010000830">
    <property type="protein sequence ID" value="KAF4435887.1"/>
    <property type="molecule type" value="Genomic_DNA"/>
</dbReference>
<accession>A0A8H4NRE5</accession>
<comment type="caution">
    <text evidence="1">The sequence shown here is derived from an EMBL/GenBank/DDBJ whole genome shotgun (WGS) entry which is preliminary data.</text>
</comment>
<dbReference type="InterPro" id="IPR022085">
    <property type="entry name" value="OpdG"/>
</dbReference>